<sequence length="683" mass="75868">MVKLNSWRTLTLLAAVSAVQGVAQWDNTLFEDQVNCPKYGDYTDHWHGPSSGGIHNMSSMRPEPRCRSFKSAVVEATIANVTASIADVDLKRLFENTFPNTLDTTVSWRGVSENNTEEELAFIITGDIDAMWLRDSANQLQSYAALLTASNSHDDALPSLFRGAINLQARYLLAAPYCNAFQAPAEQGRDRVENGAHNGQKIRPEYDWNMVFECKYELDSLAAFLQLSSTYFEKTGDLEFFRKFSWLSATEMVLNVAQNMTDHPTYNDNGTTAEQPYTYSRVSNHGIGNPVAAGTGLVRSFFRPSDDPTIYQLLIPSNMMFSQFTGLAANIADQLGNQTLAKRMQEMSASIRAAITEHGITHTKQHGPVYAFEVDGYGSANVMDDSNSPSLLSSAFFGYHNITDPIYQNTRARALSIYNPYWAHGSHISAVGGPHNGPGKAWPLASIMRILTSDDDEEISQQLRQLVSSTDQKGLMHESVNSHNSSRWSRSWFAWANGMFGECILDLKERKPHLLQLSFQDVQVDSHDDRGHVDYTPLMNGSDGSLGIANSTVTSSLETSGPDAEATPPPPPSLSTTADSQAKHEDEQSPNHNHEEEEAKPMSNHDHAHGAAPAEHHAPIHIEESKMTWFWFMTGFLAACSLLIVVLSSWRRRRRRSPSLIKNNQDHSDDGEEEGVPLTELHE</sequence>
<dbReference type="PANTHER" id="PTHR31047:SF1">
    <property type="entry name" value="DUF1237 DOMAIN-CONTAINING PROTEIN"/>
    <property type="match status" value="1"/>
</dbReference>
<dbReference type="GO" id="GO:0005975">
    <property type="term" value="P:carbohydrate metabolic process"/>
    <property type="evidence" value="ECO:0007669"/>
    <property type="project" value="InterPro"/>
</dbReference>
<dbReference type="HOGENOM" id="CLU_023537_2_1_1"/>
<name>M3B622_SPHMS</name>
<accession>M3B622</accession>
<dbReference type="SMART" id="SM01149">
    <property type="entry name" value="DUF1237"/>
    <property type="match status" value="1"/>
</dbReference>
<dbReference type="InterPro" id="IPR008928">
    <property type="entry name" value="6-hairpin_glycosidase_sf"/>
</dbReference>
<dbReference type="eggNOG" id="ENOG502QR7D">
    <property type="taxonomic scope" value="Eukaryota"/>
</dbReference>
<evidence type="ECO:0000256" key="2">
    <source>
        <dbReference type="SAM" id="Phobius"/>
    </source>
</evidence>
<dbReference type="PANTHER" id="PTHR31047">
    <property type="entry name" value="MEIOTICALLY UP-REGULATED GENE 157 PROTEIN"/>
    <property type="match status" value="1"/>
</dbReference>
<evidence type="ECO:0000313" key="4">
    <source>
        <dbReference type="EMBL" id="EMF15267.1"/>
    </source>
</evidence>
<gene>
    <name evidence="4" type="ORF">SEPMUDRAFT_59898</name>
</gene>
<feature type="transmembrane region" description="Helical" evidence="2">
    <location>
        <begin position="629"/>
        <end position="650"/>
    </location>
</feature>
<dbReference type="SUPFAM" id="SSF48208">
    <property type="entry name" value="Six-hairpin glycosidases"/>
    <property type="match status" value="1"/>
</dbReference>
<feature type="signal peptide" evidence="3">
    <location>
        <begin position="1"/>
        <end position="24"/>
    </location>
</feature>
<dbReference type="Gene3D" id="1.50.10.10">
    <property type="match status" value="1"/>
</dbReference>
<dbReference type="AlphaFoldDB" id="M3B622"/>
<reference evidence="4 5" key="1">
    <citation type="journal article" date="2012" name="PLoS Pathog.">
        <title>Diverse lifestyles and strategies of plant pathogenesis encoded in the genomes of eighteen Dothideomycetes fungi.</title>
        <authorList>
            <person name="Ohm R.A."/>
            <person name="Feau N."/>
            <person name="Henrissat B."/>
            <person name="Schoch C.L."/>
            <person name="Horwitz B.A."/>
            <person name="Barry K.W."/>
            <person name="Condon B.J."/>
            <person name="Copeland A.C."/>
            <person name="Dhillon B."/>
            <person name="Glaser F."/>
            <person name="Hesse C.N."/>
            <person name="Kosti I."/>
            <person name="LaButti K."/>
            <person name="Lindquist E.A."/>
            <person name="Lucas S."/>
            <person name="Salamov A.A."/>
            <person name="Bradshaw R.E."/>
            <person name="Ciuffetti L."/>
            <person name="Hamelin R.C."/>
            <person name="Kema G.H.J."/>
            <person name="Lawrence C."/>
            <person name="Scott J.A."/>
            <person name="Spatafora J.W."/>
            <person name="Turgeon B.G."/>
            <person name="de Wit P.J.G.M."/>
            <person name="Zhong S."/>
            <person name="Goodwin S.B."/>
            <person name="Grigoriev I.V."/>
        </authorList>
    </citation>
    <scope>NUCLEOTIDE SEQUENCE [LARGE SCALE GENOMIC DNA]</scope>
    <source>
        <strain evidence="4 5">SO2202</strain>
    </source>
</reference>
<dbReference type="Pfam" id="PF06824">
    <property type="entry name" value="Glyco_hydro_125"/>
    <property type="match status" value="1"/>
</dbReference>
<dbReference type="Proteomes" id="UP000016931">
    <property type="component" value="Unassembled WGS sequence"/>
</dbReference>
<dbReference type="InterPro" id="IPR012341">
    <property type="entry name" value="6hp_glycosidase-like_sf"/>
</dbReference>
<dbReference type="RefSeq" id="XP_016763388.1">
    <property type="nucleotide sequence ID" value="XM_016909508.1"/>
</dbReference>
<keyword evidence="2" id="KW-1133">Transmembrane helix</keyword>
<feature type="compositionally biased region" description="Polar residues" evidence="1">
    <location>
        <begin position="548"/>
        <end position="559"/>
    </location>
</feature>
<keyword evidence="2" id="KW-0472">Membrane</keyword>
<keyword evidence="5" id="KW-1185">Reference proteome</keyword>
<dbReference type="STRING" id="692275.M3B622"/>
<organism evidence="4 5">
    <name type="scientific">Sphaerulina musiva (strain SO2202)</name>
    <name type="common">Poplar stem canker fungus</name>
    <name type="synonym">Septoria musiva</name>
    <dbReference type="NCBI Taxonomy" id="692275"/>
    <lineage>
        <taxon>Eukaryota</taxon>
        <taxon>Fungi</taxon>
        <taxon>Dikarya</taxon>
        <taxon>Ascomycota</taxon>
        <taxon>Pezizomycotina</taxon>
        <taxon>Dothideomycetes</taxon>
        <taxon>Dothideomycetidae</taxon>
        <taxon>Mycosphaerellales</taxon>
        <taxon>Mycosphaerellaceae</taxon>
        <taxon>Sphaerulina</taxon>
    </lineage>
</organism>
<keyword evidence="3" id="KW-0732">Signal</keyword>
<dbReference type="InterPro" id="IPR008313">
    <property type="entry name" value="GH125"/>
</dbReference>
<feature type="region of interest" description="Disordered" evidence="1">
    <location>
        <begin position="528"/>
        <end position="615"/>
    </location>
</feature>
<feature type="chain" id="PRO_5004032089" evidence="3">
    <location>
        <begin position="25"/>
        <end position="683"/>
    </location>
</feature>
<evidence type="ECO:0000313" key="5">
    <source>
        <dbReference type="Proteomes" id="UP000016931"/>
    </source>
</evidence>
<evidence type="ECO:0000256" key="1">
    <source>
        <dbReference type="SAM" id="MobiDB-lite"/>
    </source>
</evidence>
<evidence type="ECO:0000256" key="3">
    <source>
        <dbReference type="SAM" id="SignalP"/>
    </source>
</evidence>
<dbReference type="GeneID" id="27906645"/>
<dbReference type="OrthoDB" id="7771656at2759"/>
<feature type="region of interest" description="Disordered" evidence="1">
    <location>
        <begin position="661"/>
        <end position="683"/>
    </location>
</feature>
<dbReference type="EMBL" id="KB456261">
    <property type="protein sequence ID" value="EMF15267.1"/>
    <property type="molecule type" value="Genomic_DNA"/>
</dbReference>
<protein>
    <submittedName>
        <fullName evidence="4">Glycoside hydrolase family 125 protein</fullName>
    </submittedName>
</protein>
<proteinExistence type="predicted"/>
<keyword evidence="2" id="KW-0812">Transmembrane</keyword>
<keyword evidence="4" id="KW-0378">Hydrolase</keyword>
<feature type="compositionally biased region" description="Basic and acidic residues" evidence="1">
    <location>
        <begin position="581"/>
        <end position="615"/>
    </location>
</feature>
<dbReference type="GO" id="GO:0016787">
    <property type="term" value="F:hydrolase activity"/>
    <property type="evidence" value="ECO:0007669"/>
    <property type="project" value="UniProtKB-KW"/>
</dbReference>